<dbReference type="PANTHER" id="PTHR36347:SF1">
    <property type="entry name" value="EXPRESSED PROTEIN"/>
    <property type="match status" value="1"/>
</dbReference>
<evidence type="ECO:0000256" key="2">
    <source>
        <dbReference type="SAM" id="Phobius"/>
    </source>
</evidence>
<evidence type="ECO:0000256" key="1">
    <source>
        <dbReference type="SAM" id="MobiDB-lite"/>
    </source>
</evidence>
<dbReference type="AlphaFoldDB" id="A0A250X416"/>
<dbReference type="Proteomes" id="UP000232323">
    <property type="component" value="Unassembled WGS sequence"/>
</dbReference>
<keyword evidence="2" id="KW-0472">Membrane</keyword>
<dbReference type="PANTHER" id="PTHR36347">
    <property type="entry name" value="EXPRESSED PROTEIN"/>
    <property type="match status" value="1"/>
</dbReference>
<dbReference type="STRING" id="1157962.A0A250X416"/>
<organism evidence="3 4">
    <name type="scientific">Chlamydomonas eustigma</name>
    <dbReference type="NCBI Taxonomy" id="1157962"/>
    <lineage>
        <taxon>Eukaryota</taxon>
        <taxon>Viridiplantae</taxon>
        <taxon>Chlorophyta</taxon>
        <taxon>core chlorophytes</taxon>
        <taxon>Chlorophyceae</taxon>
        <taxon>CS clade</taxon>
        <taxon>Chlamydomonadales</taxon>
        <taxon>Chlamydomonadaceae</taxon>
        <taxon>Chlamydomonas</taxon>
    </lineage>
</organism>
<comment type="caution">
    <text evidence="3">The sequence shown here is derived from an EMBL/GenBank/DDBJ whole genome shotgun (WGS) entry which is preliminary data.</text>
</comment>
<keyword evidence="2" id="KW-0812">Transmembrane</keyword>
<evidence type="ECO:0000313" key="4">
    <source>
        <dbReference type="Proteomes" id="UP000232323"/>
    </source>
</evidence>
<feature type="region of interest" description="Disordered" evidence="1">
    <location>
        <begin position="23"/>
        <end position="75"/>
    </location>
</feature>
<reference evidence="3 4" key="1">
    <citation type="submission" date="2017-08" db="EMBL/GenBank/DDBJ databases">
        <title>Acidophilic green algal genome provides insights into adaptation to an acidic environment.</title>
        <authorList>
            <person name="Hirooka S."/>
            <person name="Hirose Y."/>
            <person name="Kanesaki Y."/>
            <person name="Higuchi S."/>
            <person name="Fujiwara T."/>
            <person name="Onuma R."/>
            <person name="Era A."/>
            <person name="Ohbayashi R."/>
            <person name="Uzuka A."/>
            <person name="Nozaki H."/>
            <person name="Yoshikawa H."/>
            <person name="Miyagishima S.Y."/>
        </authorList>
    </citation>
    <scope>NUCLEOTIDE SEQUENCE [LARGE SCALE GENOMIC DNA]</scope>
    <source>
        <strain evidence="3 4">NIES-2499</strain>
    </source>
</reference>
<sequence length="189" mass="20861">MSICVKIRNISFTLRDRTPPRHVASFQATPTGKAETNVTENQGNPFKNIHPSSSVESTAASGSIASSSTTPDKEARLEAMETSIREGRRKMARQIPIRGVNQPASKDTESSGQYAEWKEWQLLPEGFEQMPLAQKITELYLGKRGFMFWTNKLAYGAAISLLGGWVLFRLVLPGIGLYKLAGDVTPPTF</sequence>
<dbReference type="OrthoDB" id="1925898at2759"/>
<feature type="compositionally biased region" description="Low complexity" evidence="1">
    <location>
        <begin position="52"/>
        <end position="70"/>
    </location>
</feature>
<feature type="compositionally biased region" description="Polar residues" evidence="1">
    <location>
        <begin position="26"/>
        <end position="45"/>
    </location>
</feature>
<feature type="transmembrane region" description="Helical" evidence="2">
    <location>
        <begin position="153"/>
        <end position="172"/>
    </location>
</feature>
<keyword evidence="2" id="KW-1133">Transmembrane helix</keyword>
<protein>
    <submittedName>
        <fullName evidence="3">Uncharacterized protein</fullName>
    </submittedName>
</protein>
<accession>A0A250X416</accession>
<gene>
    <name evidence="3" type="ORF">CEUSTIGMA_g5258.t1</name>
</gene>
<keyword evidence="4" id="KW-1185">Reference proteome</keyword>
<proteinExistence type="predicted"/>
<name>A0A250X416_9CHLO</name>
<evidence type="ECO:0000313" key="3">
    <source>
        <dbReference type="EMBL" id="GAX77815.1"/>
    </source>
</evidence>
<dbReference type="EMBL" id="BEGY01000027">
    <property type="protein sequence ID" value="GAX77815.1"/>
    <property type="molecule type" value="Genomic_DNA"/>
</dbReference>
<dbReference type="GO" id="GO:0009507">
    <property type="term" value="C:chloroplast"/>
    <property type="evidence" value="ECO:0007669"/>
    <property type="project" value="TreeGrafter"/>
</dbReference>